<evidence type="ECO:0000313" key="3">
    <source>
        <dbReference type="Proteomes" id="UP001050691"/>
    </source>
</evidence>
<name>A0AAV5ACZ3_9AGAM</name>
<feature type="region of interest" description="Disordered" evidence="1">
    <location>
        <begin position="134"/>
        <end position="202"/>
    </location>
</feature>
<comment type="caution">
    <text evidence="2">The sequence shown here is derived from an EMBL/GenBank/DDBJ whole genome shotgun (WGS) entry which is preliminary data.</text>
</comment>
<evidence type="ECO:0000256" key="1">
    <source>
        <dbReference type="SAM" id="MobiDB-lite"/>
    </source>
</evidence>
<organism evidence="2 3">
    <name type="scientific">Clathrus columnatus</name>
    <dbReference type="NCBI Taxonomy" id="1419009"/>
    <lineage>
        <taxon>Eukaryota</taxon>
        <taxon>Fungi</taxon>
        <taxon>Dikarya</taxon>
        <taxon>Basidiomycota</taxon>
        <taxon>Agaricomycotina</taxon>
        <taxon>Agaricomycetes</taxon>
        <taxon>Phallomycetidae</taxon>
        <taxon>Phallales</taxon>
        <taxon>Clathraceae</taxon>
        <taxon>Clathrus</taxon>
    </lineage>
</organism>
<sequence>MHRKDTPQLKNSSNSPILSDDEMYNIYDNNIDTTPKSPLPDDIDFPSDSPYITDDTMLLKFKAKLPLEYRQEIRIPHHPYMYKINNFFSVRRSGYHKPDMGPVVRIIASAKIGTIYSHTLFDIQPEWLYVPKLPNSPPHDPPTSPTHLKEPSDSPKSDSECLPQKKKAWKKRSALEVCGIEDSGDGSVHMEAEHHRKFRKLR</sequence>
<dbReference type="AlphaFoldDB" id="A0AAV5ACZ3"/>
<gene>
    <name evidence="2" type="ORF">Clacol_005575</name>
</gene>
<feature type="compositionally biased region" description="Basic and acidic residues" evidence="1">
    <location>
        <begin position="147"/>
        <end position="159"/>
    </location>
</feature>
<reference evidence="2" key="1">
    <citation type="submission" date="2021-10" db="EMBL/GenBank/DDBJ databases">
        <title>De novo Genome Assembly of Clathrus columnatus (Basidiomycota, Fungi) Using Illumina and Nanopore Sequence Data.</title>
        <authorList>
            <person name="Ogiso-Tanaka E."/>
            <person name="Itagaki H."/>
            <person name="Hosoya T."/>
            <person name="Hosaka K."/>
        </authorList>
    </citation>
    <scope>NUCLEOTIDE SEQUENCE</scope>
    <source>
        <strain evidence="2">MO-923</strain>
    </source>
</reference>
<feature type="compositionally biased region" description="Polar residues" evidence="1">
    <location>
        <begin position="8"/>
        <end position="17"/>
    </location>
</feature>
<accession>A0AAV5ACZ3</accession>
<protein>
    <submittedName>
        <fullName evidence="2">Uncharacterized protein</fullName>
    </submittedName>
</protein>
<evidence type="ECO:0000313" key="2">
    <source>
        <dbReference type="EMBL" id="GJJ11343.1"/>
    </source>
</evidence>
<feature type="region of interest" description="Disordered" evidence="1">
    <location>
        <begin position="1"/>
        <end position="21"/>
    </location>
</feature>
<keyword evidence="3" id="KW-1185">Reference proteome</keyword>
<feature type="compositionally biased region" description="Pro residues" evidence="1">
    <location>
        <begin position="134"/>
        <end position="144"/>
    </location>
</feature>
<dbReference type="EMBL" id="BPWL01000006">
    <property type="protein sequence ID" value="GJJ11343.1"/>
    <property type="molecule type" value="Genomic_DNA"/>
</dbReference>
<dbReference type="Proteomes" id="UP001050691">
    <property type="component" value="Unassembled WGS sequence"/>
</dbReference>
<proteinExistence type="predicted"/>